<keyword evidence="2" id="KW-1185">Reference proteome</keyword>
<name>A0AAD8MP64_9APIA</name>
<reference evidence="1" key="1">
    <citation type="submission" date="2023-02" db="EMBL/GenBank/DDBJ databases">
        <title>Genome of toxic invasive species Heracleum sosnowskyi carries increased number of genes despite the absence of recent whole-genome duplications.</title>
        <authorList>
            <person name="Schelkunov M."/>
            <person name="Shtratnikova V."/>
            <person name="Makarenko M."/>
            <person name="Klepikova A."/>
            <person name="Omelchenko D."/>
            <person name="Novikova G."/>
            <person name="Obukhova E."/>
            <person name="Bogdanov V."/>
            <person name="Penin A."/>
            <person name="Logacheva M."/>
        </authorList>
    </citation>
    <scope>NUCLEOTIDE SEQUENCE</scope>
    <source>
        <strain evidence="1">Hsosn_3</strain>
        <tissue evidence="1">Leaf</tissue>
    </source>
</reference>
<comment type="caution">
    <text evidence="1">The sequence shown here is derived from an EMBL/GenBank/DDBJ whole genome shotgun (WGS) entry which is preliminary data.</text>
</comment>
<protein>
    <submittedName>
        <fullName evidence="1">Uncharacterized protein</fullName>
    </submittedName>
</protein>
<proteinExistence type="predicted"/>
<dbReference type="EMBL" id="JAUIZM010000006">
    <property type="protein sequence ID" value="KAK1380326.1"/>
    <property type="molecule type" value="Genomic_DNA"/>
</dbReference>
<dbReference type="Proteomes" id="UP001237642">
    <property type="component" value="Unassembled WGS sequence"/>
</dbReference>
<accession>A0AAD8MP64</accession>
<evidence type="ECO:0000313" key="2">
    <source>
        <dbReference type="Proteomes" id="UP001237642"/>
    </source>
</evidence>
<sequence>MKCPSCSADISDFLQYPQVNRELMHVIDSLQRQSKEIDGDEENVDLDEETVDAEEKTILSAEKNDATDGVIKDKEVCNADVEIPKCDEIGKQSPTNTPSKPQK</sequence>
<evidence type="ECO:0000313" key="1">
    <source>
        <dbReference type="EMBL" id="KAK1380326.1"/>
    </source>
</evidence>
<dbReference type="AlphaFoldDB" id="A0AAD8MP64"/>
<organism evidence="1 2">
    <name type="scientific">Heracleum sosnowskyi</name>
    <dbReference type="NCBI Taxonomy" id="360622"/>
    <lineage>
        <taxon>Eukaryota</taxon>
        <taxon>Viridiplantae</taxon>
        <taxon>Streptophyta</taxon>
        <taxon>Embryophyta</taxon>
        <taxon>Tracheophyta</taxon>
        <taxon>Spermatophyta</taxon>
        <taxon>Magnoliopsida</taxon>
        <taxon>eudicotyledons</taxon>
        <taxon>Gunneridae</taxon>
        <taxon>Pentapetalae</taxon>
        <taxon>asterids</taxon>
        <taxon>campanulids</taxon>
        <taxon>Apiales</taxon>
        <taxon>Apiaceae</taxon>
        <taxon>Apioideae</taxon>
        <taxon>apioid superclade</taxon>
        <taxon>Tordylieae</taxon>
        <taxon>Tordyliinae</taxon>
        <taxon>Heracleum</taxon>
    </lineage>
</organism>
<reference evidence="1" key="2">
    <citation type="submission" date="2023-05" db="EMBL/GenBank/DDBJ databases">
        <authorList>
            <person name="Schelkunov M.I."/>
        </authorList>
    </citation>
    <scope>NUCLEOTIDE SEQUENCE</scope>
    <source>
        <strain evidence="1">Hsosn_3</strain>
        <tissue evidence="1">Leaf</tissue>
    </source>
</reference>
<gene>
    <name evidence="1" type="ORF">POM88_027070</name>
</gene>